<dbReference type="GO" id="GO:0003959">
    <property type="term" value="F:NADPH dehydrogenase activity"/>
    <property type="evidence" value="ECO:0007669"/>
    <property type="project" value="InterPro"/>
</dbReference>
<dbReference type="CDD" id="cd02803">
    <property type="entry name" value="OYE_like_FMN_family"/>
    <property type="match status" value="1"/>
</dbReference>
<organism evidence="7 8">
    <name type="scientific">Candidatus Copromonas faecavium</name>
    <name type="common">nom. illeg.</name>
    <dbReference type="NCBI Taxonomy" id="2840740"/>
    <lineage>
        <taxon>Bacteria</taxon>
        <taxon>Bacillati</taxon>
        <taxon>Bacillota</taxon>
        <taxon>Clostridia</taxon>
        <taxon>Lachnospirales</taxon>
        <taxon>Lachnospiraceae</taxon>
        <taxon>Candidatus Copromonas (nom. illeg.)</taxon>
    </lineage>
</organism>
<accession>A0A9D1A4D4</accession>
<dbReference type="InterPro" id="IPR013785">
    <property type="entry name" value="Aldolase_TIM"/>
</dbReference>
<evidence type="ECO:0000256" key="3">
    <source>
        <dbReference type="ARBA" id="ARBA00022643"/>
    </source>
</evidence>
<dbReference type="InterPro" id="IPR001155">
    <property type="entry name" value="OxRdtase_FMN_N"/>
</dbReference>
<keyword evidence="3" id="KW-0288">FMN</keyword>
<keyword evidence="4" id="KW-0521">NADP</keyword>
<dbReference type="SUPFAM" id="SSF51395">
    <property type="entry name" value="FMN-linked oxidoreductases"/>
    <property type="match status" value="1"/>
</dbReference>
<dbReference type="Gene3D" id="3.20.20.70">
    <property type="entry name" value="Aldolase class I"/>
    <property type="match status" value="1"/>
</dbReference>
<dbReference type="Proteomes" id="UP000824250">
    <property type="component" value="Unassembled WGS sequence"/>
</dbReference>
<proteinExistence type="predicted"/>
<dbReference type="AlphaFoldDB" id="A0A9D1A4D4"/>
<evidence type="ECO:0000313" key="7">
    <source>
        <dbReference type="EMBL" id="HIR05452.1"/>
    </source>
</evidence>
<protein>
    <submittedName>
        <fullName evidence="7">NADH:flavin oxidoreductase</fullName>
    </submittedName>
</protein>
<evidence type="ECO:0000313" key="8">
    <source>
        <dbReference type="Proteomes" id="UP000824250"/>
    </source>
</evidence>
<evidence type="ECO:0000256" key="5">
    <source>
        <dbReference type="ARBA" id="ARBA00023002"/>
    </source>
</evidence>
<evidence type="ECO:0000256" key="2">
    <source>
        <dbReference type="ARBA" id="ARBA00022630"/>
    </source>
</evidence>
<gene>
    <name evidence="7" type="ORF">IAB28_05745</name>
</gene>
<dbReference type="EMBL" id="DVGC01000030">
    <property type="protein sequence ID" value="HIR05452.1"/>
    <property type="molecule type" value="Genomic_DNA"/>
</dbReference>
<feature type="domain" description="NADH:flavin oxidoreductase/NADH oxidase N-terminal" evidence="6">
    <location>
        <begin position="3"/>
        <end position="322"/>
    </location>
</feature>
<dbReference type="PANTHER" id="PTHR43303">
    <property type="entry name" value="NADPH DEHYDROGENASE C23G7.10C-RELATED"/>
    <property type="match status" value="1"/>
</dbReference>
<reference evidence="7" key="1">
    <citation type="submission" date="2020-10" db="EMBL/GenBank/DDBJ databases">
        <authorList>
            <person name="Gilroy R."/>
        </authorList>
    </citation>
    <scope>NUCLEOTIDE SEQUENCE</scope>
    <source>
        <strain evidence="7">CHK180-2868</strain>
    </source>
</reference>
<evidence type="ECO:0000256" key="1">
    <source>
        <dbReference type="ARBA" id="ARBA00001917"/>
    </source>
</evidence>
<comment type="cofactor">
    <cofactor evidence="1">
        <name>FMN</name>
        <dbReference type="ChEBI" id="CHEBI:58210"/>
    </cofactor>
</comment>
<dbReference type="GO" id="GO:0010181">
    <property type="term" value="F:FMN binding"/>
    <property type="evidence" value="ECO:0007669"/>
    <property type="project" value="InterPro"/>
</dbReference>
<keyword evidence="2" id="KW-0285">Flavoprotein</keyword>
<dbReference type="Pfam" id="PF00724">
    <property type="entry name" value="Oxidored_FMN"/>
    <property type="match status" value="1"/>
</dbReference>
<dbReference type="InterPro" id="IPR044152">
    <property type="entry name" value="YqjM-like"/>
</dbReference>
<reference evidence="7" key="2">
    <citation type="journal article" date="2021" name="PeerJ">
        <title>Extensive microbial diversity within the chicken gut microbiome revealed by metagenomics and culture.</title>
        <authorList>
            <person name="Gilroy R."/>
            <person name="Ravi A."/>
            <person name="Getino M."/>
            <person name="Pursley I."/>
            <person name="Horton D.L."/>
            <person name="Alikhan N.F."/>
            <person name="Baker D."/>
            <person name="Gharbi K."/>
            <person name="Hall N."/>
            <person name="Watson M."/>
            <person name="Adriaenssens E.M."/>
            <person name="Foster-Nyarko E."/>
            <person name="Jarju S."/>
            <person name="Secka A."/>
            <person name="Antonio M."/>
            <person name="Oren A."/>
            <person name="Chaudhuri R.R."/>
            <person name="La Ragione R."/>
            <person name="Hildebrand F."/>
            <person name="Pallen M.J."/>
        </authorList>
    </citation>
    <scope>NUCLEOTIDE SEQUENCE</scope>
    <source>
        <strain evidence="7">CHK180-2868</strain>
    </source>
</reference>
<keyword evidence="5" id="KW-0560">Oxidoreductase</keyword>
<name>A0A9D1A4D4_9FIRM</name>
<evidence type="ECO:0000259" key="6">
    <source>
        <dbReference type="Pfam" id="PF00724"/>
    </source>
</evidence>
<dbReference type="PANTHER" id="PTHR43303:SF4">
    <property type="entry name" value="NADPH DEHYDROGENASE C23G7.10C-RELATED"/>
    <property type="match status" value="1"/>
</dbReference>
<sequence>MGKLFTSWKMGTLEIKNRICVPPMVCFGWSDDSGMVTEKNVNHYRAIARGGAGLVIQEATCISKEGRLSLDQLGIWEDEQIPGLKKIVDAVHEEGVPIIVQIHHAGVIAAPESRVCPSEYTCVHKGIEKHGRELTVSEIHEIEEEFIQAARRAFEAGYDGVELHGCHSYLLSQFMNRRVNQRTDEYGQDPMRIVERILEGIRRITPETFLVGIRLGAFEPELSDGIAHAKWLEEHGIDFIDVSYGFEFEDHREKPEGYPFAEAIYGAKKIKEAVSVPVFAVYGIQNGEQAEAVLEDTGVDMVDIGRGVLVNYSWANDVKDGRDPGRCLYCPTCMWRVDPARCAGRLLHERRKKEQE</sequence>
<comment type="caution">
    <text evidence="7">The sequence shown here is derived from an EMBL/GenBank/DDBJ whole genome shotgun (WGS) entry which is preliminary data.</text>
</comment>
<dbReference type="GO" id="GO:0050661">
    <property type="term" value="F:NADP binding"/>
    <property type="evidence" value="ECO:0007669"/>
    <property type="project" value="InterPro"/>
</dbReference>
<evidence type="ECO:0000256" key="4">
    <source>
        <dbReference type="ARBA" id="ARBA00022857"/>
    </source>
</evidence>